<dbReference type="RefSeq" id="WP_008658850.1">
    <property type="nucleotide sequence ID" value="NZ_ANMO01000173.1"/>
</dbReference>
<dbReference type="Gene3D" id="2.130.10.130">
    <property type="entry name" value="Integrin alpha, N-terminal"/>
    <property type="match status" value="1"/>
</dbReference>
<keyword evidence="3" id="KW-1185">Reference proteome</keyword>
<dbReference type="InterPro" id="IPR013517">
    <property type="entry name" value="FG-GAP"/>
</dbReference>
<dbReference type="InterPro" id="IPR028994">
    <property type="entry name" value="Integrin_alpha_N"/>
</dbReference>
<proteinExistence type="predicted"/>
<dbReference type="PANTHER" id="PTHR45460:SF2">
    <property type="entry name" value="ALPHA 1,3 GLUCANASE, GH71 FAMILY (EUROFUNG)"/>
    <property type="match status" value="1"/>
</dbReference>
<dbReference type="AlphaFoldDB" id="M2A5I7"/>
<dbReference type="PANTHER" id="PTHR45460">
    <property type="entry name" value="SIMILAR TO CYSTEINE PROTEINASE"/>
    <property type="match status" value="1"/>
</dbReference>
<dbReference type="SUPFAM" id="SSF69318">
    <property type="entry name" value="Integrin alpha N-terminal domain"/>
    <property type="match status" value="1"/>
</dbReference>
<evidence type="ECO:0000256" key="1">
    <source>
        <dbReference type="ARBA" id="ARBA00022729"/>
    </source>
</evidence>
<protein>
    <submittedName>
        <fullName evidence="2">FG-GAP repeat domain protein</fullName>
    </submittedName>
</protein>
<evidence type="ECO:0000313" key="2">
    <source>
        <dbReference type="EMBL" id="EMB15466.1"/>
    </source>
</evidence>
<organism evidence="2 3">
    <name type="scientific">Rhodopirellula europaea 6C</name>
    <dbReference type="NCBI Taxonomy" id="1263867"/>
    <lineage>
        <taxon>Bacteria</taxon>
        <taxon>Pseudomonadati</taxon>
        <taxon>Planctomycetota</taxon>
        <taxon>Planctomycetia</taxon>
        <taxon>Pirellulales</taxon>
        <taxon>Pirellulaceae</taxon>
        <taxon>Rhodopirellula</taxon>
    </lineage>
</organism>
<reference evidence="2" key="2">
    <citation type="journal article" date="2013" name="Mar. Genomics">
        <title>Expression of sulfatases in Rhodopirellula baltica and the diversity of sulfatases in the genus Rhodopirellula.</title>
        <authorList>
            <person name="Wegner C.E."/>
            <person name="Richter-Heitmann T."/>
            <person name="Klindworth A."/>
            <person name="Klockow C."/>
            <person name="Richter M."/>
            <person name="Achstetter T."/>
            <person name="Glockner F.O."/>
            <person name="Harder J."/>
        </authorList>
    </citation>
    <scope>NUCLEOTIDE SEQUENCE [LARGE SCALE GENOMIC DNA]</scope>
    <source>
        <strain evidence="2">6C</strain>
    </source>
</reference>
<name>M2A5I7_9BACT</name>
<evidence type="ECO:0000313" key="3">
    <source>
        <dbReference type="Proteomes" id="UP000011529"/>
    </source>
</evidence>
<accession>M2A5I7</accession>
<dbReference type="Pfam" id="PF13517">
    <property type="entry name" value="FG-GAP_3"/>
    <property type="match status" value="2"/>
</dbReference>
<reference evidence="2" key="1">
    <citation type="submission" date="2012-11" db="EMBL/GenBank/DDBJ databases">
        <title>Permanent draft genomes of Rhodopirellula europaea strain SH398 and 6C.</title>
        <authorList>
            <person name="Richter M."/>
            <person name="Richter-Heitmann T."/>
            <person name="Frank C."/>
            <person name="Harder J."/>
            <person name="Glockner F.O."/>
        </authorList>
    </citation>
    <scope>NUCLEOTIDE SEQUENCE</scope>
    <source>
        <strain evidence="2">6C</strain>
    </source>
</reference>
<comment type="caution">
    <text evidence="2">The sequence shown here is derived from an EMBL/GenBank/DDBJ whole genome shotgun (WGS) entry which is preliminary data.</text>
</comment>
<keyword evidence="1" id="KW-0732">Signal</keyword>
<dbReference type="EMBL" id="ANMO01000173">
    <property type="protein sequence ID" value="EMB15466.1"/>
    <property type="molecule type" value="Genomic_DNA"/>
</dbReference>
<sequence>MQPVPDPFFRLLPLHLILVSSSATIFALVGCDTGNSVDPQLVNRLIATHTHSRPTDAESIRAFCGDCHASPDPGIFERERWEEEVDQGFRLYRESLRDDLVPPDRDATLAYYRDPSPEKWDMPIPNRTMDNRFERHVVQWPTKPALSAVSSVLKLPDQDGNPTLALTDMWTGAVAKFTAKRPDIASIHVERMASVAHASHVAKSDLDGDGQTDFLVADLGTHNPQTEHEGNVWWLRPLQNDAGQSISDTPSDVNYERIPLRLAMSRVADAQPIDYDGDGDQDILVGDFGLHFEGGLHLALNQGNDTETGIPQFEWQTLDERPGIITIEVLDFDQDGKQDFLTLLTQHYEAIQFHRNLGDGIYETILLHQTLNPAYGSSSMKTVDFDQDGDWDVLATNGDTFDDSLAKPYHGIWWLENNGSYPLTRHEVATMPGCYHASTGDFDHDGDLDIAATSWLGKQEIARYPADSFDGLVWFENMGKTTEDSSFTFQRRTLEMNRCQAATLEVIDWNGDGHEDLLVPQSVLAFNVTQPLVVWINRGVATKEPNE</sequence>
<dbReference type="Proteomes" id="UP000011529">
    <property type="component" value="Unassembled WGS sequence"/>
</dbReference>
<dbReference type="PATRIC" id="fig|1263867.3.peg.4087"/>
<gene>
    <name evidence="2" type="ORF">RE6C_03825</name>
</gene>